<dbReference type="InterPro" id="IPR052711">
    <property type="entry name" value="Zinc_ADH-like"/>
</dbReference>
<keyword evidence="1" id="KW-0812">Transmembrane</keyword>
<keyword evidence="1" id="KW-0472">Membrane</keyword>
<dbReference type="PANTHER" id="PTHR45033:SF3">
    <property type="entry name" value="DEHYDROGENASE, PUTATIVE (AFU_ORTHOLOGUE AFUA_2G13270)-RELATED"/>
    <property type="match status" value="1"/>
</dbReference>
<dbReference type="RefSeq" id="WP_146605356.1">
    <property type="nucleotide sequence ID" value="NZ_POTW01000139.1"/>
</dbReference>
<feature type="domain" description="Alcohol dehydrogenase-like C-terminal" evidence="2">
    <location>
        <begin position="9"/>
        <end position="126"/>
    </location>
</feature>
<dbReference type="Gene3D" id="3.90.180.10">
    <property type="entry name" value="Medium-chain alcohol dehydrogenases, catalytic domain"/>
    <property type="match status" value="1"/>
</dbReference>
<feature type="non-terminal residue" evidence="3">
    <location>
        <position position="1"/>
    </location>
</feature>
<comment type="caution">
    <text evidence="3">The sequence shown here is derived from an EMBL/GenBank/DDBJ whole genome shotgun (WGS) entry which is preliminary data.</text>
</comment>
<dbReference type="EMBL" id="POTW01000139">
    <property type="protein sequence ID" value="PZF79442.1"/>
    <property type="molecule type" value="Genomic_DNA"/>
</dbReference>
<proteinExistence type="predicted"/>
<dbReference type="SUPFAM" id="SSF51735">
    <property type="entry name" value="NAD(P)-binding Rossmann-fold domains"/>
    <property type="match status" value="1"/>
</dbReference>
<reference evidence="3 4" key="1">
    <citation type="submission" date="2018-01" db="EMBL/GenBank/DDBJ databases">
        <title>Draft genome sequence of Jiangella sp. GTF31.</title>
        <authorList>
            <person name="Sahin N."/>
            <person name="Ay H."/>
            <person name="Saygin H."/>
        </authorList>
    </citation>
    <scope>NUCLEOTIDE SEQUENCE [LARGE SCALE GENOMIC DNA]</scope>
    <source>
        <strain evidence="3 4">GTF31</strain>
    </source>
</reference>
<evidence type="ECO:0000259" key="2">
    <source>
        <dbReference type="Pfam" id="PF00107"/>
    </source>
</evidence>
<evidence type="ECO:0000313" key="4">
    <source>
        <dbReference type="Proteomes" id="UP000248764"/>
    </source>
</evidence>
<protein>
    <submittedName>
        <fullName evidence="3">Zn-dependent oxidoreductase</fullName>
    </submittedName>
</protein>
<evidence type="ECO:0000256" key="1">
    <source>
        <dbReference type="SAM" id="Phobius"/>
    </source>
</evidence>
<keyword evidence="1" id="KW-1133">Transmembrane helix</keyword>
<dbReference type="InterPro" id="IPR036291">
    <property type="entry name" value="NAD(P)-bd_dom_sf"/>
</dbReference>
<organism evidence="3 4">
    <name type="scientific">Jiangella anatolica</name>
    <dbReference type="NCBI Taxonomy" id="2670374"/>
    <lineage>
        <taxon>Bacteria</taxon>
        <taxon>Bacillati</taxon>
        <taxon>Actinomycetota</taxon>
        <taxon>Actinomycetes</taxon>
        <taxon>Jiangellales</taxon>
        <taxon>Jiangellaceae</taxon>
        <taxon>Jiangella</taxon>
    </lineage>
</organism>
<name>A0A2W2B094_9ACTN</name>
<accession>A0A2W2B094</accession>
<dbReference type="Gene3D" id="3.40.50.720">
    <property type="entry name" value="NAD(P)-binding Rossmann-like Domain"/>
    <property type="match status" value="1"/>
</dbReference>
<evidence type="ECO:0000313" key="3">
    <source>
        <dbReference type="EMBL" id="PZF79442.1"/>
    </source>
</evidence>
<feature type="transmembrane region" description="Helical" evidence="1">
    <location>
        <begin position="6"/>
        <end position="27"/>
    </location>
</feature>
<sequence length="163" mass="17146">VLVQGAGGGVATALVALGAAAGARMWVTSRSPEKASRALELGAERVFGSGERLPDRVDAVMETVGAATWTHSLRSLRPGGVLVVSGATSGYTAETELNRVFFLQLRVLGSTMGSRDELTRLVAFLDRTGLRPPIHTVLPLSEARDGFALMERGDVVGKVVFTP</sequence>
<dbReference type="InterPro" id="IPR013149">
    <property type="entry name" value="ADH-like_C"/>
</dbReference>
<dbReference type="AlphaFoldDB" id="A0A2W2B094"/>
<gene>
    <name evidence="3" type="ORF">C1I92_31205</name>
</gene>
<dbReference type="Proteomes" id="UP000248764">
    <property type="component" value="Unassembled WGS sequence"/>
</dbReference>
<dbReference type="Pfam" id="PF00107">
    <property type="entry name" value="ADH_zinc_N"/>
    <property type="match status" value="1"/>
</dbReference>
<keyword evidence="4" id="KW-1185">Reference proteome</keyword>
<dbReference type="PANTHER" id="PTHR45033">
    <property type="match status" value="1"/>
</dbReference>